<keyword evidence="3" id="KW-1185">Reference proteome</keyword>
<sequence>MQSEDRLYGQDINLWPMAVAVLVSGIISAVLSYGFGRLLKIQAAILKRYRPA</sequence>
<dbReference type="RefSeq" id="WP_203879244.1">
    <property type="nucleotide sequence ID" value="NZ_BOOK01000060.1"/>
</dbReference>
<feature type="transmembrane region" description="Helical" evidence="1">
    <location>
        <begin position="12"/>
        <end position="35"/>
    </location>
</feature>
<protein>
    <submittedName>
        <fullName evidence="2">Uncharacterized protein</fullName>
    </submittedName>
</protein>
<evidence type="ECO:0000256" key="1">
    <source>
        <dbReference type="SAM" id="Phobius"/>
    </source>
</evidence>
<keyword evidence="1" id="KW-0812">Transmembrane</keyword>
<evidence type="ECO:0000313" key="3">
    <source>
        <dbReference type="Proteomes" id="UP000634476"/>
    </source>
</evidence>
<name>A0A8J3T5X5_9ACTN</name>
<gene>
    <name evidence="2" type="ORF">Pta02_70190</name>
</gene>
<dbReference type="EMBL" id="BOOK01000060">
    <property type="protein sequence ID" value="GII05011.1"/>
    <property type="molecule type" value="Genomic_DNA"/>
</dbReference>
<dbReference type="AlphaFoldDB" id="A0A8J3T5X5"/>
<keyword evidence="1" id="KW-1133">Transmembrane helix</keyword>
<proteinExistence type="predicted"/>
<comment type="caution">
    <text evidence="2">The sequence shown here is derived from an EMBL/GenBank/DDBJ whole genome shotgun (WGS) entry which is preliminary data.</text>
</comment>
<organism evidence="2 3">
    <name type="scientific">Planobispora takensis</name>
    <dbReference type="NCBI Taxonomy" id="1367882"/>
    <lineage>
        <taxon>Bacteria</taxon>
        <taxon>Bacillati</taxon>
        <taxon>Actinomycetota</taxon>
        <taxon>Actinomycetes</taxon>
        <taxon>Streptosporangiales</taxon>
        <taxon>Streptosporangiaceae</taxon>
        <taxon>Planobispora</taxon>
    </lineage>
</organism>
<keyword evidence="1" id="KW-0472">Membrane</keyword>
<dbReference type="Proteomes" id="UP000634476">
    <property type="component" value="Unassembled WGS sequence"/>
</dbReference>
<evidence type="ECO:0000313" key="2">
    <source>
        <dbReference type="EMBL" id="GII05011.1"/>
    </source>
</evidence>
<reference evidence="2" key="1">
    <citation type="submission" date="2021-01" db="EMBL/GenBank/DDBJ databases">
        <title>Whole genome shotgun sequence of Planobispora takensis NBRC 109077.</title>
        <authorList>
            <person name="Komaki H."/>
            <person name="Tamura T."/>
        </authorList>
    </citation>
    <scope>NUCLEOTIDE SEQUENCE</scope>
    <source>
        <strain evidence="2">NBRC 109077</strain>
    </source>
</reference>
<accession>A0A8J3T5X5</accession>